<comment type="caution">
    <text evidence="2">The sequence shown here is derived from an EMBL/GenBank/DDBJ whole genome shotgun (WGS) entry which is preliminary data.</text>
</comment>
<feature type="compositionally biased region" description="Acidic residues" evidence="1">
    <location>
        <begin position="1"/>
        <end position="17"/>
    </location>
</feature>
<evidence type="ECO:0000313" key="2">
    <source>
        <dbReference type="EMBL" id="MCX2819198.1"/>
    </source>
</evidence>
<evidence type="ECO:0000313" key="3">
    <source>
        <dbReference type="Proteomes" id="UP001149411"/>
    </source>
</evidence>
<feature type="region of interest" description="Disordered" evidence="1">
    <location>
        <begin position="42"/>
        <end position="127"/>
    </location>
</feature>
<feature type="compositionally biased region" description="Basic and acidic residues" evidence="1">
    <location>
        <begin position="54"/>
        <end position="78"/>
    </location>
</feature>
<dbReference type="InterPro" id="IPR043868">
    <property type="entry name" value="DUF5828"/>
</dbReference>
<proteinExistence type="predicted"/>
<name>A0A9Q4C4A6_9EURY</name>
<feature type="region of interest" description="Disordered" evidence="1">
    <location>
        <begin position="1"/>
        <end position="27"/>
    </location>
</feature>
<gene>
    <name evidence="2" type="ORF">EGH25_07510</name>
</gene>
<keyword evidence="3" id="KW-1185">Reference proteome</keyword>
<dbReference type="Pfam" id="PF19146">
    <property type="entry name" value="DUF5828"/>
    <property type="match status" value="1"/>
</dbReference>
<sequence>MSQPDDGDGKDEVEEEPFGYSVEGSWEDIVGFGEEIVSTFEEHDVEQDTVSEWDAWRPRSGEQEDEMREKTVEKAKVEEGDETSETAAETAEKLSETREKTAEGDITEAAEKASEASKSAGKTVGDASRDVVRAVEDRVYRRITRTNPLYFDSENFNASLKVVESIGEKMGKMKEKIVNGEADDEGDTTYRMSINAESQEVEEALNDEFEDTDDG</sequence>
<dbReference type="EMBL" id="RKLV01000006">
    <property type="protein sequence ID" value="MCX2819198.1"/>
    <property type="molecule type" value="Genomic_DNA"/>
</dbReference>
<dbReference type="AlphaFoldDB" id="A0A9Q4C4A6"/>
<dbReference type="RefSeq" id="WP_266087269.1">
    <property type="nucleotide sequence ID" value="NZ_RKLV01000006.1"/>
</dbReference>
<protein>
    <submittedName>
        <fullName evidence="2">DUF5828 family protein</fullName>
    </submittedName>
</protein>
<feature type="compositionally biased region" description="Basic and acidic residues" evidence="1">
    <location>
        <begin position="90"/>
        <end position="115"/>
    </location>
</feature>
<organism evidence="2 3">
    <name type="scientific">Halorutilus salinus</name>
    <dbReference type="NCBI Taxonomy" id="2487751"/>
    <lineage>
        <taxon>Archaea</taxon>
        <taxon>Methanobacteriati</taxon>
        <taxon>Methanobacteriota</taxon>
        <taxon>Stenosarchaea group</taxon>
        <taxon>Halobacteria</taxon>
        <taxon>Halorutilales</taxon>
        <taxon>Halorutilaceae</taxon>
        <taxon>Halorutilus</taxon>
    </lineage>
</organism>
<reference evidence="2" key="1">
    <citation type="submission" date="2022-09" db="EMBL/GenBank/DDBJ databases">
        <title>Haloadaptaus new haloarchaeum isolated from saline soil.</title>
        <authorList>
            <person name="Duran-Viseras A."/>
            <person name="Sanchez-Porro C."/>
            <person name="Ventosa A."/>
        </authorList>
    </citation>
    <scope>NUCLEOTIDE SEQUENCE</scope>
    <source>
        <strain evidence="2">F3-133</strain>
    </source>
</reference>
<dbReference type="Proteomes" id="UP001149411">
    <property type="component" value="Unassembled WGS sequence"/>
</dbReference>
<accession>A0A9Q4C4A6</accession>
<evidence type="ECO:0000256" key="1">
    <source>
        <dbReference type="SAM" id="MobiDB-lite"/>
    </source>
</evidence>